<sequence>MNAISCPNPCSRVPTSHMRPPDDASKKGSDEHRRRRPQRGQGFHPKQSVMVGGRRGPRRSLKGGNRRQRRRQRRGLRRKPRVSPGRPPQRPTPRPKRSAGPDLTRSAQTREGTAVVDAPEHKAAESQAHHGAWTPHPRRPRGQGHSTTPTDAARRKADVVHQVQGRRPGIHPPRTSHPS</sequence>
<evidence type="ECO:0000256" key="1">
    <source>
        <dbReference type="SAM" id="MobiDB-lite"/>
    </source>
</evidence>
<proteinExistence type="predicted"/>
<feature type="compositionally biased region" description="Basic residues" evidence="1">
    <location>
        <begin position="55"/>
        <end position="81"/>
    </location>
</feature>
<feature type="compositionally biased region" description="Basic and acidic residues" evidence="1">
    <location>
        <begin position="19"/>
        <end position="32"/>
    </location>
</feature>
<feature type="compositionally biased region" description="Basic and acidic residues" evidence="1">
    <location>
        <begin position="118"/>
        <end position="128"/>
    </location>
</feature>
<evidence type="ECO:0000313" key="2">
    <source>
        <dbReference type="EnsemblPlants" id="TuG1812G0300004632.01.T01.cds457740"/>
    </source>
</evidence>
<accession>A0A8R7U0Y2</accession>
<protein>
    <submittedName>
        <fullName evidence="2">Uncharacterized protein</fullName>
    </submittedName>
</protein>
<evidence type="ECO:0000313" key="3">
    <source>
        <dbReference type="Proteomes" id="UP000015106"/>
    </source>
</evidence>
<reference evidence="2" key="3">
    <citation type="submission" date="2022-06" db="UniProtKB">
        <authorList>
            <consortium name="EnsemblPlants"/>
        </authorList>
    </citation>
    <scope>IDENTIFICATION</scope>
</reference>
<keyword evidence="3" id="KW-1185">Reference proteome</keyword>
<dbReference type="Proteomes" id="UP000015106">
    <property type="component" value="Chromosome 3"/>
</dbReference>
<organism evidence="2 3">
    <name type="scientific">Triticum urartu</name>
    <name type="common">Red wild einkorn</name>
    <name type="synonym">Crithodium urartu</name>
    <dbReference type="NCBI Taxonomy" id="4572"/>
    <lineage>
        <taxon>Eukaryota</taxon>
        <taxon>Viridiplantae</taxon>
        <taxon>Streptophyta</taxon>
        <taxon>Embryophyta</taxon>
        <taxon>Tracheophyta</taxon>
        <taxon>Spermatophyta</taxon>
        <taxon>Magnoliopsida</taxon>
        <taxon>Liliopsida</taxon>
        <taxon>Poales</taxon>
        <taxon>Poaceae</taxon>
        <taxon>BOP clade</taxon>
        <taxon>Pooideae</taxon>
        <taxon>Triticodae</taxon>
        <taxon>Triticeae</taxon>
        <taxon>Triticinae</taxon>
        <taxon>Triticum</taxon>
    </lineage>
</organism>
<dbReference type="AlphaFoldDB" id="A0A8R7U0Y2"/>
<name>A0A8R7U0Y2_TRIUA</name>
<reference evidence="2" key="2">
    <citation type="submission" date="2018-03" db="EMBL/GenBank/DDBJ databases">
        <title>The Triticum urartu genome reveals the dynamic nature of wheat genome evolution.</title>
        <authorList>
            <person name="Ling H."/>
            <person name="Ma B."/>
            <person name="Shi X."/>
            <person name="Liu H."/>
            <person name="Dong L."/>
            <person name="Sun H."/>
            <person name="Cao Y."/>
            <person name="Gao Q."/>
            <person name="Zheng S."/>
            <person name="Li Y."/>
            <person name="Yu Y."/>
            <person name="Du H."/>
            <person name="Qi M."/>
            <person name="Li Y."/>
            <person name="Yu H."/>
            <person name="Cui Y."/>
            <person name="Wang N."/>
            <person name="Chen C."/>
            <person name="Wu H."/>
            <person name="Zhao Y."/>
            <person name="Zhang J."/>
            <person name="Li Y."/>
            <person name="Zhou W."/>
            <person name="Zhang B."/>
            <person name="Hu W."/>
            <person name="Eijk M."/>
            <person name="Tang J."/>
            <person name="Witsenboer H."/>
            <person name="Zhao S."/>
            <person name="Li Z."/>
            <person name="Zhang A."/>
            <person name="Wang D."/>
            <person name="Liang C."/>
        </authorList>
    </citation>
    <scope>NUCLEOTIDE SEQUENCE [LARGE SCALE GENOMIC DNA]</scope>
    <source>
        <strain evidence="2">cv. G1812</strain>
    </source>
</reference>
<feature type="region of interest" description="Disordered" evidence="1">
    <location>
        <begin position="1"/>
        <end position="179"/>
    </location>
</feature>
<dbReference type="Gramene" id="TuG1812G0300004632.01.T01">
    <property type="protein sequence ID" value="TuG1812G0300004632.01.T01.cds457740"/>
    <property type="gene ID" value="TuG1812G0300004632.01"/>
</dbReference>
<reference evidence="3" key="1">
    <citation type="journal article" date="2013" name="Nature">
        <title>Draft genome of the wheat A-genome progenitor Triticum urartu.</title>
        <authorList>
            <person name="Ling H.Q."/>
            <person name="Zhao S."/>
            <person name="Liu D."/>
            <person name="Wang J."/>
            <person name="Sun H."/>
            <person name="Zhang C."/>
            <person name="Fan H."/>
            <person name="Li D."/>
            <person name="Dong L."/>
            <person name="Tao Y."/>
            <person name="Gao C."/>
            <person name="Wu H."/>
            <person name="Li Y."/>
            <person name="Cui Y."/>
            <person name="Guo X."/>
            <person name="Zheng S."/>
            <person name="Wang B."/>
            <person name="Yu K."/>
            <person name="Liang Q."/>
            <person name="Yang W."/>
            <person name="Lou X."/>
            <person name="Chen J."/>
            <person name="Feng M."/>
            <person name="Jian J."/>
            <person name="Zhang X."/>
            <person name="Luo G."/>
            <person name="Jiang Y."/>
            <person name="Liu J."/>
            <person name="Wang Z."/>
            <person name="Sha Y."/>
            <person name="Zhang B."/>
            <person name="Wu H."/>
            <person name="Tang D."/>
            <person name="Shen Q."/>
            <person name="Xue P."/>
            <person name="Zou S."/>
            <person name="Wang X."/>
            <person name="Liu X."/>
            <person name="Wang F."/>
            <person name="Yang Y."/>
            <person name="An X."/>
            <person name="Dong Z."/>
            <person name="Zhang K."/>
            <person name="Zhang X."/>
            <person name="Luo M.C."/>
            <person name="Dvorak J."/>
            <person name="Tong Y."/>
            <person name="Wang J."/>
            <person name="Yang H."/>
            <person name="Li Z."/>
            <person name="Wang D."/>
            <person name="Zhang A."/>
            <person name="Wang J."/>
        </authorList>
    </citation>
    <scope>NUCLEOTIDE SEQUENCE</scope>
    <source>
        <strain evidence="3">cv. G1812</strain>
    </source>
</reference>
<dbReference type="EnsemblPlants" id="TuG1812G0300004632.01.T01">
    <property type="protein sequence ID" value="TuG1812G0300004632.01.T01.cds457740"/>
    <property type="gene ID" value="TuG1812G0300004632.01"/>
</dbReference>